<name>A0A7S3X7H1_EMIHU</name>
<accession>A0A7S3X7H1</accession>
<sequence>MLTSLTLAVAAAGAAAVLSVVYCLRLRNSRRLDADKQQQIAETVELVRETSFACRQHATTREEQAAELSRIRNLSERALRLGAAAGSANEWAPPAAHPTIAALSALADGLDDEEEAPWDDAASDDAASDAPQSEAGGHQLQARFSVLAADDGGSRGRGRSCCSDVGIGAASPGRGAARLQAVREFHGEDEEDDGARSAVSAATVLQRAPFKVLFTRRSERSP</sequence>
<organism evidence="2">
    <name type="scientific">Emiliania huxleyi</name>
    <name type="common">Coccolithophore</name>
    <name type="synonym">Pontosphaera huxleyi</name>
    <dbReference type="NCBI Taxonomy" id="2903"/>
    <lineage>
        <taxon>Eukaryota</taxon>
        <taxon>Haptista</taxon>
        <taxon>Haptophyta</taxon>
        <taxon>Prymnesiophyceae</taxon>
        <taxon>Isochrysidales</taxon>
        <taxon>Noelaerhabdaceae</taxon>
        <taxon>Emiliania</taxon>
    </lineage>
</organism>
<feature type="compositionally biased region" description="Acidic residues" evidence="1">
    <location>
        <begin position="111"/>
        <end position="127"/>
    </location>
</feature>
<protein>
    <submittedName>
        <fullName evidence="2">Uncharacterized protein</fullName>
    </submittedName>
</protein>
<proteinExistence type="predicted"/>
<dbReference type="EMBL" id="HBIR01061869">
    <property type="protein sequence ID" value="CAE0601164.1"/>
    <property type="molecule type" value="Transcribed_RNA"/>
</dbReference>
<feature type="region of interest" description="Disordered" evidence="1">
    <location>
        <begin position="111"/>
        <end position="138"/>
    </location>
</feature>
<dbReference type="AlphaFoldDB" id="A0A7S3X7H1"/>
<gene>
    <name evidence="2" type="ORF">EHUX00137_LOCUS48042</name>
</gene>
<evidence type="ECO:0000256" key="1">
    <source>
        <dbReference type="SAM" id="MobiDB-lite"/>
    </source>
</evidence>
<reference evidence="2" key="1">
    <citation type="submission" date="2021-01" db="EMBL/GenBank/DDBJ databases">
        <authorList>
            <person name="Corre E."/>
            <person name="Pelletier E."/>
            <person name="Niang G."/>
            <person name="Scheremetjew M."/>
            <person name="Finn R."/>
            <person name="Kale V."/>
            <person name="Holt S."/>
            <person name="Cochrane G."/>
            <person name="Meng A."/>
            <person name="Brown T."/>
            <person name="Cohen L."/>
        </authorList>
    </citation>
    <scope>NUCLEOTIDE SEQUENCE</scope>
    <source>
        <strain evidence="2">379</strain>
    </source>
</reference>
<evidence type="ECO:0000313" key="2">
    <source>
        <dbReference type="EMBL" id="CAE0601164.1"/>
    </source>
</evidence>